<name>A0AAD8YM87_9STRA</name>
<gene>
    <name evidence="2" type="ORF">QTG54_000023</name>
</gene>
<evidence type="ECO:0000313" key="3">
    <source>
        <dbReference type="Proteomes" id="UP001224775"/>
    </source>
</evidence>
<protein>
    <submittedName>
        <fullName evidence="2">Uncharacterized protein</fullName>
    </submittedName>
</protein>
<feature type="region of interest" description="Disordered" evidence="1">
    <location>
        <begin position="1"/>
        <end position="28"/>
    </location>
</feature>
<accession>A0AAD8YM87</accession>
<comment type="caution">
    <text evidence="2">The sequence shown here is derived from an EMBL/GenBank/DDBJ whole genome shotgun (WGS) entry which is preliminary data.</text>
</comment>
<dbReference type="EMBL" id="JATAAI010000001">
    <property type="protein sequence ID" value="KAK1748084.1"/>
    <property type="molecule type" value="Genomic_DNA"/>
</dbReference>
<sequence length="118" mass="13098">MTIHSRGQLTTTTTTTNDGSGGKRKRVSRKAKELELMMLLIMLLLPRYGGLGEFGRKGYCTGRYEKVVGNGIRPALGEFKEQLTDALREEGAIAKKEEEGALLGFLRTGYNLYAIRNN</sequence>
<dbReference type="Proteomes" id="UP001224775">
    <property type="component" value="Unassembled WGS sequence"/>
</dbReference>
<keyword evidence="3" id="KW-1185">Reference proteome</keyword>
<dbReference type="AlphaFoldDB" id="A0AAD8YM87"/>
<proteinExistence type="predicted"/>
<evidence type="ECO:0000313" key="2">
    <source>
        <dbReference type="EMBL" id="KAK1748084.1"/>
    </source>
</evidence>
<reference evidence="2" key="1">
    <citation type="submission" date="2023-06" db="EMBL/GenBank/DDBJ databases">
        <title>Survivors Of The Sea: Transcriptome response of Skeletonema marinoi to long-term dormancy.</title>
        <authorList>
            <person name="Pinder M.I.M."/>
            <person name="Kourtchenko O."/>
            <person name="Robertson E.K."/>
            <person name="Larsson T."/>
            <person name="Maumus F."/>
            <person name="Osuna-Cruz C.M."/>
            <person name="Vancaester E."/>
            <person name="Stenow R."/>
            <person name="Vandepoele K."/>
            <person name="Ploug H."/>
            <person name="Bruchert V."/>
            <person name="Godhe A."/>
            <person name="Topel M."/>
        </authorList>
    </citation>
    <scope>NUCLEOTIDE SEQUENCE</scope>
    <source>
        <strain evidence="2">R05AC</strain>
    </source>
</reference>
<evidence type="ECO:0000256" key="1">
    <source>
        <dbReference type="SAM" id="MobiDB-lite"/>
    </source>
</evidence>
<organism evidence="2 3">
    <name type="scientific">Skeletonema marinoi</name>
    <dbReference type="NCBI Taxonomy" id="267567"/>
    <lineage>
        <taxon>Eukaryota</taxon>
        <taxon>Sar</taxon>
        <taxon>Stramenopiles</taxon>
        <taxon>Ochrophyta</taxon>
        <taxon>Bacillariophyta</taxon>
        <taxon>Coscinodiscophyceae</taxon>
        <taxon>Thalassiosirophycidae</taxon>
        <taxon>Thalassiosirales</taxon>
        <taxon>Skeletonemataceae</taxon>
        <taxon>Skeletonema</taxon>
        <taxon>Skeletonema marinoi-dohrnii complex</taxon>
    </lineage>
</organism>